<comment type="caution">
    <text evidence="3">The sequence shown here is derived from an EMBL/GenBank/DDBJ whole genome shotgun (WGS) entry which is preliminary data.</text>
</comment>
<protein>
    <recommendedName>
        <fullName evidence="2">Septum formation-related domain-containing protein</fullName>
    </recommendedName>
</protein>
<feature type="domain" description="Septum formation-related" evidence="2">
    <location>
        <begin position="59"/>
        <end position="172"/>
    </location>
</feature>
<dbReference type="InterPro" id="IPR026004">
    <property type="entry name" value="Septum_form"/>
</dbReference>
<keyword evidence="1" id="KW-0732">Signal</keyword>
<gene>
    <name evidence="3" type="ORF">GCM10010910_05500</name>
</gene>
<sequence>MTLRNRTARILIVGGALLAASTLAGCGQISTLFGGAQRDSDTNEVTEAGTDSVFDIQVGDCMAEPEGDEVFDVDVVPCSEEHDYEFYYAYDLDLGEGFPTDEAMTTDADQKCYDAFTDFVGIPAEESASLAFNYYLPSPESWADGDRQVQCMVVEVDESGAAVPVTGSLKGSKR</sequence>
<proteinExistence type="predicted"/>
<dbReference type="PROSITE" id="PS51257">
    <property type="entry name" value="PROKAR_LIPOPROTEIN"/>
    <property type="match status" value="1"/>
</dbReference>
<dbReference type="Proteomes" id="UP000638043">
    <property type="component" value="Unassembled WGS sequence"/>
</dbReference>
<evidence type="ECO:0000256" key="1">
    <source>
        <dbReference type="SAM" id="SignalP"/>
    </source>
</evidence>
<dbReference type="EMBL" id="BMMQ01000001">
    <property type="protein sequence ID" value="GGO60325.1"/>
    <property type="molecule type" value="Genomic_DNA"/>
</dbReference>
<keyword evidence="4" id="KW-1185">Reference proteome</keyword>
<organism evidence="3 4">
    <name type="scientific">Microbacterium nanhaiense</name>
    <dbReference type="NCBI Taxonomy" id="1301026"/>
    <lineage>
        <taxon>Bacteria</taxon>
        <taxon>Bacillati</taxon>
        <taxon>Actinomycetota</taxon>
        <taxon>Actinomycetes</taxon>
        <taxon>Micrococcales</taxon>
        <taxon>Microbacteriaceae</taxon>
        <taxon>Microbacterium</taxon>
    </lineage>
</organism>
<evidence type="ECO:0000313" key="4">
    <source>
        <dbReference type="Proteomes" id="UP000638043"/>
    </source>
</evidence>
<evidence type="ECO:0000259" key="2">
    <source>
        <dbReference type="Pfam" id="PF13845"/>
    </source>
</evidence>
<feature type="signal peptide" evidence="1">
    <location>
        <begin position="1"/>
        <end position="24"/>
    </location>
</feature>
<dbReference type="Pfam" id="PF13845">
    <property type="entry name" value="Septum_form"/>
    <property type="match status" value="1"/>
</dbReference>
<feature type="chain" id="PRO_5045438872" description="Septum formation-related domain-containing protein" evidence="1">
    <location>
        <begin position="25"/>
        <end position="174"/>
    </location>
</feature>
<reference evidence="4" key="1">
    <citation type="journal article" date="2019" name="Int. J. Syst. Evol. Microbiol.">
        <title>The Global Catalogue of Microorganisms (GCM) 10K type strain sequencing project: providing services to taxonomists for standard genome sequencing and annotation.</title>
        <authorList>
            <consortium name="The Broad Institute Genomics Platform"/>
            <consortium name="The Broad Institute Genome Sequencing Center for Infectious Disease"/>
            <person name="Wu L."/>
            <person name="Ma J."/>
        </authorList>
    </citation>
    <scope>NUCLEOTIDE SEQUENCE [LARGE SCALE GENOMIC DNA]</scope>
    <source>
        <strain evidence="4">CGMCC 4.7181</strain>
    </source>
</reference>
<evidence type="ECO:0000313" key="3">
    <source>
        <dbReference type="EMBL" id="GGO60325.1"/>
    </source>
</evidence>
<dbReference type="RefSeq" id="WP_188699843.1">
    <property type="nucleotide sequence ID" value="NZ_BMMQ01000001.1"/>
</dbReference>
<name>A0ABQ2MYA5_9MICO</name>
<accession>A0ABQ2MYA5</accession>